<organism evidence="1">
    <name type="scientific">Trepomonas sp. PC1</name>
    <dbReference type="NCBI Taxonomy" id="1076344"/>
    <lineage>
        <taxon>Eukaryota</taxon>
        <taxon>Metamonada</taxon>
        <taxon>Diplomonadida</taxon>
        <taxon>Hexamitidae</taxon>
        <taxon>Hexamitinae</taxon>
        <taxon>Trepomonas</taxon>
    </lineage>
</organism>
<dbReference type="InterPro" id="IPR011047">
    <property type="entry name" value="Quinoprotein_ADH-like_sf"/>
</dbReference>
<dbReference type="InterPro" id="IPR015943">
    <property type="entry name" value="WD40/YVTN_repeat-like_dom_sf"/>
</dbReference>
<feature type="non-terminal residue" evidence="1">
    <location>
        <position position="1"/>
    </location>
</feature>
<dbReference type="Pfam" id="PF00400">
    <property type="entry name" value="WD40"/>
    <property type="match status" value="1"/>
</dbReference>
<reference evidence="1" key="1">
    <citation type="submission" date="2015-07" db="EMBL/GenBank/DDBJ databases">
        <title>Adaptation to a free-living lifestyle via gene acquisitions in the diplomonad Trepomonas sp. PC1.</title>
        <authorList>
            <person name="Xu F."/>
            <person name="Jerlstrom-Hultqvist J."/>
            <person name="Kolisko M."/>
            <person name="Simpson A.G.B."/>
            <person name="Roger A.J."/>
            <person name="Svard S.G."/>
            <person name="Andersson J.O."/>
        </authorList>
    </citation>
    <scope>NUCLEOTIDE SEQUENCE</scope>
    <source>
        <strain evidence="1">PC1</strain>
    </source>
</reference>
<gene>
    <name evidence="1" type="ORF">TPC1_14459</name>
</gene>
<protein>
    <recommendedName>
        <fullName evidence="2">WD domain, G-beta repeat-containing protein</fullName>
    </recommendedName>
</protein>
<dbReference type="Gene3D" id="2.130.10.10">
    <property type="entry name" value="YVTN repeat-like/Quinoprotein amine dehydrogenase"/>
    <property type="match status" value="2"/>
</dbReference>
<dbReference type="SMART" id="SM00320">
    <property type="entry name" value="WD40"/>
    <property type="match status" value="5"/>
</dbReference>
<dbReference type="SUPFAM" id="SSF50998">
    <property type="entry name" value="Quinoprotein alcohol dehydrogenase-like"/>
    <property type="match status" value="1"/>
</dbReference>
<dbReference type="PANTHER" id="PTHR44464:SF1">
    <property type="entry name" value="WD REPEAT-CONTAINING PROTEIN 17"/>
    <property type="match status" value="1"/>
</dbReference>
<dbReference type="SUPFAM" id="SSF50978">
    <property type="entry name" value="WD40 repeat-like"/>
    <property type="match status" value="1"/>
</dbReference>
<proteinExistence type="predicted"/>
<name>A0A146KD96_9EUKA</name>
<dbReference type="InterPro" id="IPR036322">
    <property type="entry name" value="WD40_repeat_dom_sf"/>
</dbReference>
<dbReference type="PANTHER" id="PTHR44464">
    <property type="entry name" value="WD REPEAT-CONTAINING PROTEIN 17"/>
    <property type="match status" value="1"/>
</dbReference>
<accession>A0A146KD96</accession>
<evidence type="ECO:0008006" key="2">
    <source>
        <dbReference type="Google" id="ProtNLM"/>
    </source>
</evidence>
<sequence>QPLVEISSIIPGCQTLRQQSLICTEQYMMYSSSHSIFVFQRQPQILLLKALQINNSTIDALTANDTYIAAACSDMKVHFFDLKTFDKTREVVLAKRDSPISVEFHPQFKDVVLLLYSGNPAREEFGELRQVNIISGQSSTLISSISYPVAMTLSPHKSEVAIQSKDGSLRLYGLDQNGKTIYERMPLIQAGLRIFDQESELANSVITEHSETSKSLIKLINNTLDDCEKHNKTTTCTSCSYDPKQNEYFITSWELGLQVLFSNRTGQCVQIFQPEAAGCAASVYSPSISGGFYSLDQNSGIYRVWNVSQQKPLKEVRISKDRLCRLQVISDGGADTLYFVDGQGRIIVVQNDQIIYETEINHAQAVLQVSQHSENKFITSSYDGNCRLFDLNAFNQQAGNINEISARVSATNPQSQKIESINMLKIPCVCSCIIDNILIAAYENGFITAYNTMNGQPLNNVFDPTIQTQQSFADIMNDAIEEMSTNKMKHKIRSDQAKICSMTQKDGYLYTGWRDGTIRIIKVEISDNVEVGKIVSSSYIGAFCIKQLINTSVMSIDLIPVNAIKIVDNQLYCVCSYGLFFIFDLTTFLTKTQNVNVPPGDFSQIKANVNLFYQQKFFCSYLNTKVSPSQLIGSVPKPQVMTQNNRIFRDVIVYEPSPYEQEFQTTESTPVQKVVHTVDNMGQMITFYQFGQKAADINLKVISVHVEQFQEADVEHTDRNIGLKFVIKLNNPFQIIVGGAEGKMLLMDWSKPLQVVHRLRCAKNDFSSAILMKNVIIAGCYDGSLKAITWQSGLKQEDLIRHFMDHELNGTSIDQQFVNTYFDKTLYQMNQLSDILNDSQKLNSTGPTTSLLLKQKSYCALLLMIQQITGATAVDASEVLNLIQVEVAPILKTDNIKDSIATVQKLFTNNIQLFELNIQLGQTNKLKIQKLFCQCIQILTALKNFELLSKFLWLSGLFDEAVQISYYAGVKKYSEMAKRLFKQRLQQISPNRICLRWDLNFSVDSKLYNDLTMLEKADEQQQIEFIEKQALNGKYLLIKLATMNLHGAMLQQCVSTKICSYYCQIGLPIFAALQSLVDLRHDECIRILVLSGEFLYLLYILSFITPVFEQFRGIQLAILTHFVFTKLELMEVQLFMQKVSQVDLVLDKRSLIFDESLTFADYLQFFTLDYDNDLANQGFKLLETQLDLQTDFKLLVECVKKHIHVELANSSFNEDKVVFDDYLKSFTQKAQQKPLQETNKVINKILQKISLTKENLKLLAPKVSFLQKFYGLLNLETDVHGANKNLQVQKMLLCGAVLAQNSRATRVLVSAAIRAVRKLGCENIEILDELQKIGISGVIAQFGTNDIQFGGRSTFEVLEAKFFTVWCGFDKYMQWVTGWFM</sequence>
<dbReference type="EMBL" id="GDID01003297">
    <property type="protein sequence ID" value="JAP93309.1"/>
    <property type="molecule type" value="Transcribed_RNA"/>
</dbReference>
<evidence type="ECO:0000313" key="1">
    <source>
        <dbReference type="EMBL" id="JAP93309.1"/>
    </source>
</evidence>
<dbReference type="InterPro" id="IPR001680">
    <property type="entry name" value="WD40_rpt"/>
</dbReference>